<feature type="domain" description="BPL/LPL catalytic" evidence="1">
    <location>
        <begin position="42"/>
        <end position="236"/>
    </location>
</feature>
<sequence length="241" mass="26843">MANDNDTHRPPAPEAWHLWLDGAHDPAFNMAADDVLLATAASRGRPLLRVYGWDRLAVSIGYIQRRDAAPAGYAVVRRPTGGGVVYHDYDYTYTVVLPPEHWLAGLDRVTSYDWINRSVQAGLTDLAVSAELAEQVIPHNIDRLSMICFKNPTKFDILVGDRKIAGSAQRRTHDGILHQGSIHFGGPLPYERAAMTQALIRGFASIMAVTMLDYHPADEFFAAVARCRAEKYATDEWNGRR</sequence>
<dbReference type="AlphaFoldDB" id="A0AAE4ALQ5"/>
<keyword evidence="3" id="KW-1185">Reference proteome</keyword>
<dbReference type="RefSeq" id="WP_307259846.1">
    <property type="nucleotide sequence ID" value="NZ_JAUSVL010000001.1"/>
</dbReference>
<evidence type="ECO:0000313" key="2">
    <source>
        <dbReference type="EMBL" id="MDQ0288519.1"/>
    </source>
</evidence>
<dbReference type="PROSITE" id="PS51733">
    <property type="entry name" value="BPL_LPL_CATALYTIC"/>
    <property type="match status" value="1"/>
</dbReference>
<protein>
    <submittedName>
        <fullName evidence="2">Lipoate-protein ligase A</fullName>
        <ecNumber evidence="2">6.3.1.20</ecNumber>
    </submittedName>
</protein>
<dbReference type="SUPFAM" id="SSF55681">
    <property type="entry name" value="Class II aaRS and biotin synthetases"/>
    <property type="match status" value="1"/>
</dbReference>
<gene>
    <name evidence="2" type="ORF">J3R75_000626</name>
</gene>
<dbReference type="InterPro" id="IPR050664">
    <property type="entry name" value="Octanoyltrans_LipM/LipL"/>
</dbReference>
<dbReference type="Proteomes" id="UP001238163">
    <property type="component" value="Unassembled WGS sequence"/>
</dbReference>
<name>A0AAE4ALQ5_9BACT</name>
<evidence type="ECO:0000313" key="3">
    <source>
        <dbReference type="Proteomes" id="UP001238163"/>
    </source>
</evidence>
<accession>A0AAE4ALQ5</accession>
<keyword evidence="2" id="KW-0436">Ligase</keyword>
<dbReference type="InterPro" id="IPR004143">
    <property type="entry name" value="BPL_LPL_catalytic"/>
</dbReference>
<dbReference type="GO" id="GO:0016979">
    <property type="term" value="F:lipoate-protein ligase activity"/>
    <property type="evidence" value="ECO:0007669"/>
    <property type="project" value="UniProtKB-EC"/>
</dbReference>
<proteinExistence type="predicted"/>
<dbReference type="PANTHER" id="PTHR43679:SF2">
    <property type="entry name" value="OCTANOYL-[GCVH]:PROTEIN N-OCTANOYLTRANSFERASE"/>
    <property type="match status" value="1"/>
</dbReference>
<dbReference type="Gene3D" id="3.30.930.10">
    <property type="entry name" value="Bira Bifunctional Protein, Domain 2"/>
    <property type="match status" value="1"/>
</dbReference>
<reference evidence="2" key="1">
    <citation type="submission" date="2023-07" db="EMBL/GenBank/DDBJ databases">
        <title>Genomic Encyclopedia of Type Strains, Phase IV (KMG-IV): sequencing the most valuable type-strain genomes for metagenomic binning, comparative biology and taxonomic classification.</title>
        <authorList>
            <person name="Goeker M."/>
        </authorList>
    </citation>
    <scope>NUCLEOTIDE SEQUENCE</scope>
    <source>
        <strain evidence="2">DSM 24202</strain>
    </source>
</reference>
<dbReference type="EMBL" id="JAUSVL010000001">
    <property type="protein sequence ID" value="MDQ0288519.1"/>
    <property type="molecule type" value="Genomic_DNA"/>
</dbReference>
<organism evidence="2 3">
    <name type="scientific">Oligosphaera ethanolica</name>
    <dbReference type="NCBI Taxonomy" id="760260"/>
    <lineage>
        <taxon>Bacteria</taxon>
        <taxon>Pseudomonadati</taxon>
        <taxon>Lentisphaerota</taxon>
        <taxon>Oligosphaeria</taxon>
        <taxon>Oligosphaerales</taxon>
        <taxon>Oligosphaeraceae</taxon>
        <taxon>Oligosphaera</taxon>
    </lineage>
</organism>
<dbReference type="Pfam" id="PF21948">
    <property type="entry name" value="LplA-B_cat"/>
    <property type="match status" value="1"/>
</dbReference>
<dbReference type="InterPro" id="IPR045864">
    <property type="entry name" value="aa-tRNA-synth_II/BPL/LPL"/>
</dbReference>
<dbReference type="EC" id="6.3.1.20" evidence="2"/>
<dbReference type="PANTHER" id="PTHR43679">
    <property type="entry name" value="OCTANOYLTRANSFERASE LIPM-RELATED"/>
    <property type="match status" value="1"/>
</dbReference>
<evidence type="ECO:0000259" key="1">
    <source>
        <dbReference type="PROSITE" id="PS51733"/>
    </source>
</evidence>
<comment type="caution">
    <text evidence="2">The sequence shown here is derived from an EMBL/GenBank/DDBJ whole genome shotgun (WGS) entry which is preliminary data.</text>
</comment>